<proteinExistence type="predicted"/>
<dbReference type="SUPFAM" id="SSF53383">
    <property type="entry name" value="PLP-dependent transferases"/>
    <property type="match status" value="1"/>
</dbReference>
<evidence type="ECO:0000256" key="4">
    <source>
        <dbReference type="ARBA" id="ARBA00022898"/>
    </source>
</evidence>
<evidence type="ECO:0000256" key="3">
    <source>
        <dbReference type="ARBA" id="ARBA00022679"/>
    </source>
</evidence>
<keyword evidence="2 5" id="KW-0032">Aminotransferase</keyword>
<accession>A0A0G0KE53</accession>
<evidence type="ECO:0000313" key="6">
    <source>
        <dbReference type="Proteomes" id="UP000034471"/>
    </source>
</evidence>
<gene>
    <name evidence="5" type="ORF">US54_C0001G0001</name>
</gene>
<organism evidence="5 6">
    <name type="scientific">Candidatus Roizmanbacteria bacterium GW2011_GWA2_37_7</name>
    <dbReference type="NCBI Taxonomy" id="1618481"/>
    <lineage>
        <taxon>Bacteria</taxon>
        <taxon>Candidatus Roizmaniibacteriota</taxon>
    </lineage>
</organism>
<evidence type="ECO:0000256" key="2">
    <source>
        <dbReference type="ARBA" id="ARBA00022576"/>
    </source>
</evidence>
<dbReference type="Proteomes" id="UP000034471">
    <property type="component" value="Unassembled WGS sequence"/>
</dbReference>
<comment type="cofactor">
    <cofactor evidence="1">
        <name>pyridoxal 5'-phosphate</name>
        <dbReference type="ChEBI" id="CHEBI:597326"/>
    </cofactor>
</comment>
<dbReference type="Gene3D" id="3.90.1150.10">
    <property type="entry name" value="Aspartate Aminotransferase, domain 1"/>
    <property type="match status" value="1"/>
</dbReference>
<dbReference type="InterPro" id="IPR015422">
    <property type="entry name" value="PyrdxlP-dep_Trfase_small"/>
</dbReference>
<keyword evidence="3 5" id="KW-0808">Transferase</keyword>
<dbReference type="STRING" id="1618481.US54_C0001G0001"/>
<sequence>MTNTALIKSTCNKIGFKSYGGTNAPYVWLKTPQKMKSWDFFDFLLKKASTICAPGIGFGSSCEDFFRLSGFAKKEDIKGALRCMQRAFL</sequence>
<dbReference type="EMBL" id="LBTJ01000001">
    <property type="protein sequence ID" value="KKQ38876.1"/>
    <property type="molecule type" value="Genomic_DNA"/>
</dbReference>
<dbReference type="InterPro" id="IPR015424">
    <property type="entry name" value="PyrdxlP-dep_Trfase"/>
</dbReference>
<dbReference type="PATRIC" id="fig|1618481.3.peg.1"/>
<keyword evidence="4" id="KW-0663">Pyridoxal phosphate</keyword>
<evidence type="ECO:0000256" key="1">
    <source>
        <dbReference type="ARBA" id="ARBA00001933"/>
    </source>
</evidence>
<name>A0A0G0KE53_9BACT</name>
<evidence type="ECO:0000313" key="5">
    <source>
        <dbReference type="EMBL" id="KKQ38876.1"/>
    </source>
</evidence>
<comment type="caution">
    <text evidence="5">The sequence shown here is derived from an EMBL/GenBank/DDBJ whole genome shotgun (WGS) entry which is preliminary data.</text>
</comment>
<dbReference type="PANTHER" id="PTHR43144">
    <property type="entry name" value="AMINOTRANSFERASE"/>
    <property type="match status" value="1"/>
</dbReference>
<protein>
    <submittedName>
        <fullName evidence="5">LL-diaminopimelate aminotransferase</fullName>
    </submittedName>
</protein>
<dbReference type="GO" id="GO:0008483">
    <property type="term" value="F:transaminase activity"/>
    <property type="evidence" value="ECO:0007669"/>
    <property type="project" value="UniProtKB-KW"/>
</dbReference>
<dbReference type="InterPro" id="IPR019942">
    <property type="entry name" value="DapL/ALD1"/>
</dbReference>
<reference evidence="5 6" key="1">
    <citation type="journal article" date="2015" name="Nature">
        <title>rRNA introns, odd ribosomes, and small enigmatic genomes across a large radiation of phyla.</title>
        <authorList>
            <person name="Brown C.T."/>
            <person name="Hug L.A."/>
            <person name="Thomas B.C."/>
            <person name="Sharon I."/>
            <person name="Castelle C.J."/>
            <person name="Singh A."/>
            <person name="Wilkins M.J."/>
            <person name="Williams K.H."/>
            <person name="Banfield J.F."/>
        </authorList>
    </citation>
    <scope>NUCLEOTIDE SEQUENCE [LARGE SCALE GENOMIC DNA]</scope>
</reference>
<dbReference type="AlphaFoldDB" id="A0A0G0KE53"/>